<gene>
    <name evidence="2" type="ORF">NX722_27330</name>
</gene>
<sequence>MNWKNKWLLLTLILCATSAVSANMQQRYQQLGLLLQKDPVAALPLIERFKKQHANGSPQAQKAGHYLLLQACITLQKYACATEESLALLTLPVTSQQKLTLYKLTAQLLFQQKQYQQSLDYAKQWLDFTPNTSNSEEDQTRETLERAQVATLAAYGAYHTGQLVNAIDFMVAAIALEQTEQRQLFLLTLYEQRQMKPEAESLLRTLVHLYPDNPLYWERLGYNLYQQDKSDAALNVLSSAFKAHRLPLRSVTLLARLLLNANAPARAAVVLEQNLDRLGEKTGYRSMLAQAYLLSRQQRKALKLLNESNDSSQKNTLALRSQLAYSLGHWPEAIQFLEQQIKKEPENQYWLLLQSLAYYENNQLEKARTLLEKVTQKEYLASAQQWISQIDYLTN</sequence>
<protein>
    <recommendedName>
        <fullName evidence="4">Tetratricopeptide repeat protein</fullName>
    </recommendedName>
</protein>
<accession>A0ABT3N3R4</accession>
<dbReference type="RefSeq" id="WP_262565970.1">
    <property type="nucleotide sequence ID" value="NZ_JAPFCC010000001.1"/>
</dbReference>
<keyword evidence="3" id="KW-1185">Reference proteome</keyword>
<name>A0ABT3N3R4_9GAMM</name>
<keyword evidence="1" id="KW-0732">Signal</keyword>
<comment type="caution">
    <text evidence="2">The sequence shown here is derived from an EMBL/GenBank/DDBJ whole genome shotgun (WGS) entry which is preliminary data.</text>
</comment>
<feature type="chain" id="PRO_5047294277" description="Tetratricopeptide repeat protein" evidence="1">
    <location>
        <begin position="22"/>
        <end position="395"/>
    </location>
</feature>
<evidence type="ECO:0000313" key="2">
    <source>
        <dbReference type="EMBL" id="MCW7556276.1"/>
    </source>
</evidence>
<evidence type="ECO:0000256" key="1">
    <source>
        <dbReference type="SAM" id="SignalP"/>
    </source>
</evidence>
<feature type="signal peptide" evidence="1">
    <location>
        <begin position="1"/>
        <end position="21"/>
    </location>
</feature>
<dbReference type="Pfam" id="PF14559">
    <property type="entry name" value="TPR_19"/>
    <property type="match status" value="1"/>
</dbReference>
<dbReference type="Proteomes" id="UP001209854">
    <property type="component" value="Unassembled WGS sequence"/>
</dbReference>
<organism evidence="2 3">
    <name type="scientific">Endozoicomonas gorgoniicola</name>
    <dbReference type="NCBI Taxonomy" id="1234144"/>
    <lineage>
        <taxon>Bacteria</taxon>
        <taxon>Pseudomonadati</taxon>
        <taxon>Pseudomonadota</taxon>
        <taxon>Gammaproteobacteria</taxon>
        <taxon>Oceanospirillales</taxon>
        <taxon>Endozoicomonadaceae</taxon>
        <taxon>Endozoicomonas</taxon>
    </lineage>
</organism>
<dbReference type="SUPFAM" id="SSF48452">
    <property type="entry name" value="TPR-like"/>
    <property type="match status" value="1"/>
</dbReference>
<dbReference type="Gene3D" id="1.25.40.10">
    <property type="entry name" value="Tetratricopeptide repeat domain"/>
    <property type="match status" value="1"/>
</dbReference>
<evidence type="ECO:0008006" key="4">
    <source>
        <dbReference type="Google" id="ProtNLM"/>
    </source>
</evidence>
<proteinExistence type="predicted"/>
<dbReference type="EMBL" id="JAPFCC010000001">
    <property type="protein sequence ID" value="MCW7556276.1"/>
    <property type="molecule type" value="Genomic_DNA"/>
</dbReference>
<evidence type="ECO:0000313" key="3">
    <source>
        <dbReference type="Proteomes" id="UP001209854"/>
    </source>
</evidence>
<reference evidence="2 3" key="1">
    <citation type="submission" date="2022-10" db="EMBL/GenBank/DDBJ databases">
        <title>High-quality genome sequences of two octocoral-associated bacteria, Endozoicomonas euniceicola EF212 and Endozoicomonas gorgoniicola PS125.</title>
        <authorList>
            <person name="Chiou Y.-J."/>
            <person name="Chen Y.-H."/>
        </authorList>
    </citation>
    <scope>NUCLEOTIDE SEQUENCE [LARGE SCALE GENOMIC DNA]</scope>
    <source>
        <strain evidence="2 3">PS125</strain>
    </source>
</reference>
<dbReference type="InterPro" id="IPR011990">
    <property type="entry name" value="TPR-like_helical_dom_sf"/>
</dbReference>